<evidence type="ECO:0000313" key="1">
    <source>
        <dbReference type="EMBL" id="SZX66801.1"/>
    </source>
</evidence>
<evidence type="ECO:0000313" key="2">
    <source>
        <dbReference type="Proteomes" id="UP000256970"/>
    </source>
</evidence>
<proteinExistence type="predicted"/>
<dbReference type="Proteomes" id="UP000256970">
    <property type="component" value="Unassembled WGS sequence"/>
</dbReference>
<protein>
    <submittedName>
        <fullName evidence="1">Uncharacterized protein</fullName>
    </submittedName>
</protein>
<keyword evidence="2" id="KW-1185">Reference proteome</keyword>
<accession>A0A383VNR5</accession>
<reference evidence="1 2" key="1">
    <citation type="submission" date="2016-10" db="EMBL/GenBank/DDBJ databases">
        <authorList>
            <person name="Cai Z."/>
        </authorList>
    </citation>
    <scope>NUCLEOTIDE SEQUENCE [LARGE SCALE GENOMIC DNA]</scope>
</reference>
<gene>
    <name evidence="1" type="ORF">BQ4739_LOCUS7208</name>
</gene>
<organism evidence="1 2">
    <name type="scientific">Tetradesmus obliquus</name>
    <name type="common">Green alga</name>
    <name type="synonym">Acutodesmus obliquus</name>
    <dbReference type="NCBI Taxonomy" id="3088"/>
    <lineage>
        <taxon>Eukaryota</taxon>
        <taxon>Viridiplantae</taxon>
        <taxon>Chlorophyta</taxon>
        <taxon>core chlorophytes</taxon>
        <taxon>Chlorophyceae</taxon>
        <taxon>CS clade</taxon>
        <taxon>Sphaeropleales</taxon>
        <taxon>Scenedesmaceae</taxon>
        <taxon>Tetradesmus</taxon>
    </lineage>
</organism>
<name>A0A383VNR5_TETOB</name>
<dbReference type="EMBL" id="FNXT01000746">
    <property type="protein sequence ID" value="SZX66801.1"/>
    <property type="molecule type" value="Genomic_DNA"/>
</dbReference>
<sequence length="116" mass="12145">MGNPLAVAAAAGAVGSMKHVDGHYAKQQMWFILESPAVLLGALTREAGRCGLLKAAQAAATMQGPSASPMTLQAEHAAPVSQDTSSMMTTWAIWSLLTLRWWKGGTHASLEPISEG</sequence>
<dbReference type="AlphaFoldDB" id="A0A383VNR5"/>